<proteinExistence type="predicted"/>
<protein>
    <recommendedName>
        <fullName evidence="3">Cupin domain</fullName>
    </recommendedName>
</protein>
<dbReference type="Proteomes" id="UP000269157">
    <property type="component" value="Unassembled WGS sequence"/>
</dbReference>
<comment type="caution">
    <text evidence="1">The sequence shown here is derived from an EMBL/GenBank/DDBJ whole genome shotgun (WGS) entry which is preliminary data.</text>
</comment>
<dbReference type="AlphaFoldDB" id="A0A497X5B9"/>
<dbReference type="Gene3D" id="2.60.120.10">
    <property type="entry name" value="Jelly Rolls"/>
    <property type="match status" value="1"/>
</dbReference>
<evidence type="ECO:0000313" key="2">
    <source>
        <dbReference type="Proteomes" id="UP000269157"/>
    </source>
</evidence>
<sequence length="105" mass="11761">MCDASGTAIGTVQIENARTRVTEWRFKTRGDNTGWHRHDYDYVVVPLFDGALEIRLPDGEVITAPMQNGVPYFRELGVEHDVLSANDFECAFIEIEFLEAPSNGA</sequence>
<dbReference type="EMBL" id="RCCE01000001">
    <property type="protein sequence ID" value="RLJ60479.1"/>
    <property type="molecule type" value="Genomic_DNA"/>
</dbReference>
<dbReference type="CDD" id="cd06982">
    <property type="entry name" value="cupin_BauB-like"/>
    <property type="match status" value="1"/>
</dbReference>
<dbReference type="RefSeq" id="WP_121021681.1">
    <property type="nucleotide sequence ID" value="NZ_RCCE01000001.1"/>
</dbReference>
<accession>A0A497X5B9</accession>
<dbReference type="InterPro" id="IPR014710">
    <property type="entry name" value="RmlC-like_jellyroll"/>
</dbReference>
<dbReference type="SUPFAM" id="SSF51182">
    <property type="entry name" value="RmlC-like cupins"/>
    <property type="match status" value="1"/>
</dbReference>
<organism evidence="1 2">
    <name type="scientific">Litoreibacter meonggei</name>
    <dbReference type="NCBI Taxonomy" id="1049199"/>
    <lineage>
        <taxon>Bacteria</taxon>
        <taxon>Pseudomonadati</taxon>
        <taxon>Pseudomonadota</taxon>
        <taxon>Alphaproteobacteria</taxon>
        <taxon>Rhodobacterales</taxon>
        <taxon>Roseobacteraceae</taxon>
        <taxon>Litoreibacter</taxon>
    </lineage>
</organism>
<name>A0A497X5B9_9RHOB</name>
<gene>
    <name evidence="1" type="ORF">BCF46_0680</name>
</gene>
<dbReference type="OrthoDB" id="9800684at2"/>
<evidence type="ECO:0008006" key="3">
    <source>
        <dbReference type="Google" id="ProtNLM"/>
    </source>
</evidence>
<keyword evidence="2" id="KW-1185">Reference proteome</keyword>
<reference evidence="1 2" key="1">
    <citation type="submission" date="2018-10" db="EMBL/GenBank/DDBJ databases">
        <title>Genomic Encyclopedia of Archaeal and Bacterial Type Strains, Phase II (KMG-II): from individual species to whole genera.</title>
        <authorList>
            <person name="Goeker M."/>
        </authorList>
    </citation>
    <scope>NUCLEOTIDE SEQUENCE [LARGE SCALE GENOMIC DNA]</scope>
    <source>
        <strain evidence="1 2">DSM 29466</strain>
    </source>
</reference>
<evidence type="ECO:0000313" key="1">
    <source>
        <dbReference type="EMBL" id="RLJ60479.1"/>
    </source>
</evidence>
<dbReference type="InterPro" id="IPR011051">
    <property type="entry name" value="RmlC_Cupin_sf"/>
</dbReference>